<feature type="domain" description="Transposase IS110-like N-terminal" evidence="1">
    <location>
        <begin position="7"/>
        <end position="146"/>
    </location>
</feature>
<evidence type="ECO:0000313" key="3">
    <source>
        <dbReference type="Proteomes" id="UP000256805"/>
    </source>
</evidence>
<dbReference type="EMBL" id="OVTA01000086">
    <property type="protein sequence ID" value="SPS02702.1"/>
    <property type="molecule type" value="Genomic_DNA"/>
</dbReference>
<name>A0A375JD34_9BURK</name>
<protein>
    <recommendedName>
        <fullName evidence="1">Transposase IS110-like N-terminal domain-containing protein</fullName>
    </recommendedName>
</protein>
<dbReference type="GO" id="GO:0004803">
    <property type="term" value="F:transposase activity"/>
    <property type="evidence" value="ECO:0007669"/>
    <property type="project" value="InterPro"/>
</dbReference>
<reference evidence="2 3" key="1">
    <citation type="submission" date="2018-01" db="EMBL/GenBank/DDBJ databases">
        <authorList>
            <person name="Gaut B.S."/>
            <person name="Morton B.R."/>
            <person name="Clegg M.T."/>
            <person name="Duvall M.R."/>
        </authorList>
    </citation>
    <scope>NUCLEOTIDE SEQUENCE [LARGE SCALE GENOMIC DNA]</scope>
    <source>
        <strain evidence="2">Cupriavidus taiwanensis cmp 52</strain>
    </source>
</reference>
<dbReference type="PANTHER" id="PTHR33055">
    <property type="entry name" value="TRANSPOSASE FOR INSERTION SEQUENCE ELEMENT IS1111A"/>
    <property type="match status" value="1"/>
</dbReference>
<dbReference type="RefSeq" id="WP_116386404.1">
    <property type="nucleotide sequence ID" value="NZ_OVTA01000086.1"/>
</dbReference>
<dbReference type="Proteomes" id="UP000256805">
    <property type="component" value="Unassembled WGS sequence"/>
</dbReference>
<dbReference type="InterPro" id="IPR047650">
    <property type="entry name" value="Transpos_IS110"/>
</dbReference>
<evidence type="ECO:0000313" key="2">
    <source>
        <dbReference type="EMBL" id="SPS02702.1"/>
    </source>
</evidence>
<sequence>MNTTTYGLDIAKRVFHLYWVEAETGEIGSRRFGKQALIEFLSQRKPGQVALEACGSAHWWARRIVSLGHEVKLLHAKFVRPFVQTNKTDAADAHAIWTAAQQPAMRTVEPKTEDQQAVLSLHRIRALLVKMRTMQINQLRGLLYEYGTHFKTGRRAGLAEIRQHLRTLLIHGARAVLFRSKEKGIWCDRLRQRRPTNVAAVAIANKMVRTAWALLVHGIAYEKNHVSVKPA</sequence>
<evidence type="ECO:0000259" key="1">
    <source>
        <dbReference type="Pfam" id="PF01548"/>
    </source>
</evidence>
<dbReference type="Pfam" id="PF01548">
    <property type="entry name" value="DEDD_Tnp_IS110"/>
    <property type="match status" value="1"/>
</dbReference>
<dbReference type="GO" id="GO:0006313">
    <property type="term" value="P:DNA transposition"/>
    <property type="evidence" value="ECO:0007669"/>
    <property type="project" value="InterPro"/>
</dbReference>
<proteinExistence type="predicted"/>
<dbReference type="NCBIfam" id="NF033542">
    <property type="entry name" value="transpos_IS110"/>
    <property type="match status" value="1"/>
</dbReference>
<dbReference type="PANTHER" id="PTHR33055:SF3">
    <property type="entry name" value="PUTATIVE TRANSPOSASE FOR IS117-RELATED"/>
    <property type="match status" value="1"/>
</dbReference>
<organism evidence="2 3">
    <name type="scientific">Cupriavidus taiwanensis</name>
    <dbReference type="NCBI Taxonomy" id="164546"/>
    <lineage>
        <taxon>Bacteria</taxon>
        <taxon>Pseudomonadati</taxon>
        <taxon>Pseudomonadota</taxon>
        <taxon>Betaproteobacteria</taxon>
        <taxon>Burkholderiales</taxon>
        <taxon>Burkholderiaceae</taxon>
        <taxon>Cupriavidus</taxon>
    </lineage>
</organism>
<dbReference type="GO" id="GO:0003677">
    <property type="term" value="F:DNA binding"/>
    <property type="evidence" value="ECO:0007669"/>
    <property type="project" value="InterPro"/>
</dbReference>
<accession>A0A375JD34</accession>
<gene>
    <name evidence="2" type="ORF">CBM2634_U220007</name>
</gene>
<dbReference type="AlphaFoldDB" id="A0A375JD34"/>
<dbReference type="InterPro" id="IPR002525">
    <property type="entry name" value="Transp_IS110-like_N"/>
</dbReference>